<dbReference type="SMART" id="SM00702">
    <property type="entry name" value="P4Hc"/>
    <property type="match status" value="1"/>
</dbReference>
<dbReference type="EMBL" id="JAWDJX010000038">
    <property type="protein sequence ID" value="KAK3049684.1"/>
    <property type="molecule type" value="Genomic_DNA"/>
</dbReference>
<accession>A0AAJ0G6F6</accession>
<evidence type="ECO:0000313" key="9">
    <source>
        <dbReference type="Proteomes" id="UP001271007"/>
    </source>
</evidence>
<sequence length="305" mass="34563">MASQQLPSPLGENFLTTPAPNIVVNRIDFSKTTLPEYTDRYALILDNILSPEECSTLIRAAEATSPTGWERALVNVGGGNQMLITDARNCGRIIWDSREMVSRIWKRIDHLPDVQEIARLENAPTIFGHGPSKRNEVWKFTRPNERMRFLKYVGGEYFRAHCDGVYETPDRKERSNFTMHLYLNDAGTVAEDELKDMSEKQKSENVQSVLVGGATTFFAHNMIRRLDVQPKTGRILIFQHRDLIHSGEDVVQGVKYTMRTDLMYALSDEIAQDPPPPKTSKPKLVKHADGLGEAEKHGYLSSRYG</sequence>
<dbReference type="Gene3D" id="2.60.120.620">
    <property type="entry name" value="q2cbj1_9rhob like domain"/>
    <property type="match status" value="1"/>
</dbReference>
<dbReference type="GO" id="GO:0005506">
    <property type="term" value="F:iron ion binding"/>
    <property type="evidence" value="ECO:0007669"/>
    <property type="project" value="InterPro"/>
</dbReference>
<keyword evidence="4" id="KW-0560">Oxidoreductase</keyword>
<gene>
    <name evidence="8" type="ORF">LTR09_009106</name>
</gene>
<dbReference type="GO" id="GO:0005783">
    <property type="term" value="C:endoplasmic reticulum"/>
    <property type="evidence" value="ECO:0007669"/>
    <property type="project" value="TreeGrafter"/>
</dbReference>
<organism evidence="8 9">
    <name type="scientific">Extremus antarcticus</name>
    <dbReference type="NCBI Taxonomy" id="702011"/>
    <lineage>
        <taxon>Eukaryota</taxon>
        <taxon>Fungi</taxon>
        <taxon>Dikarya</taxon>
        <taxon>Ascomycota</taxon>
        <taxon>Pezizomycotina</taxon>
        <taxon>Dothideomycetes</taxon>
        <taxon>Dothideomycetidae</taxon>
        <taxon>Mycosphaerellales</taxon>
        <taxon>Extremaceae</taxon>
        <taxon>Extremus</taxon>
    </lineage>
</organism>
<evidence type="ECO:0000256" key="2">
    <source>
        <dbReference type="ARBA" id="ARBA00022723"/>
    </source>
</evidence>
<feature type="region of interest" description="Disordered" evidence="6">
    <location>
        <begin position="269"/>
        <end position="305"/>
    </location>
</feature>
<dbReference type="InterPro" id="IPR045054">
    <property type="entry name" value="P4HA-like"/>
</dbReference>
<comment type="caution">
    <text evidence="8">The sequence shown here is derived from an EMBL/GenBank/DDBJ whole genome shotgun (WGS) entry which is preliminary data.</text>
</comment>
<evidence type="ECO:0000259" key="7">
    <source>
        <dbReference type="SMART" id="SM00702"/>
    </source>
</evidence>
<proteinExistence type="predicted"/>
<reference evidence="8" key="1">
    <citation type="submission" date="2023-04" db="EMBL/GenBank/DDBJ databases">
        <title>Black Yeasts Isolated from many extreme environments.</title>
        <authorList>
            <person name="Coleine C."/>
            <person name="Stajich J.E."/>
            <person name="Selbmann L."/>
        </authorList>
    </citation>
    <scope>NUCLEOTIDE SEQUENCE</scope>
    <source>
        <strain evidence="8">CCFEE 5312</strain>
    </source>
</reference>
<protein>
    <recommendedName>
        <fullName evidence="7">Prolyl 4-hydroxylase alpha subunit domain-containing protein</fullName>
    </recommendedName>
</protein>
<dbReference type="Proteomes" id="UP001271007">
    <property type="component" value="Unassembled WGS sequence"/>
</dbReference>
<keyword evidence="5" id="KW-0408">Iron</keyword>
<dbReference type="GO" id="GO:0031418">
    <property type="term" value="F:L-ascorbic acid binding"/>
    <property type="evidence" value="ECO:0007669"/>
    <property type="project" value="InterPro"/>
</dbReference>
<name>A0AAJ0G6F6_9PEZI</name>
<dbReference type="GO" id="GO:0004656">
    <property type="term" value="F:procollagen-proline 4-dioxygenase activity"/>
    <property type="evidence" value="ECO:0007669"/>
    <property type="project" value="TreeGrafter"/>
</dbReference>
<dbReference type="InterPro" id="IPR044862">
    <property type="entry name" value="Pro_4_hyd_alph_FE2OG_OXY"/>
</dbReference>
<evidence type="ECO:0000256" key="5">
    <source>
        <dbReference type="ARBA" id="ARBA00023004"/>
    </source>
</evidence>
<keyword evidence="2" id="KW-0479">Metal-binding</keyword>
<dbReference type="AlphaFoldDB" id="A0AAJ0G6F6"/>
<keyword evidence="9" id="KW-1185">Reference proteome</keyword>
<evidence type="ECO:0000256" key="4">
    <source>
        <dbReference type="ARBA" id="ARBA00023002"/>
    </source>
</evidence>
<feature type="compositionally biased region" description="Basic and acidic residues" evidence="6">
    <location>
        <begin position="286"/>
        <end position="298"/>
    </location>
</feature>
<comment type="cofactor">
    <cofactor evidence="1">
        <name>L-ascorbate</name>
        <dbReference type="ChEBI" id="CHEBI:38290"/>
    </cofactor>
</comment>
<evidence type="ECO:0000256" key="3">
    <source>
        <dbReference type="ARBA" id="ARBA00022964"/>
    </source>
</evidence>
<dbReference type="PANTHER" id="PTHR10869">
    <property type="entry name" value="PROLYL 4-HYDROXYLASE ALPHA SUBUNIT"/>
    <property type="match status" value="1"/>
</dbReference>
<dbReference type="PANTHER" id="PTHR10869:SF241">
    <property type="entry name" value="FE2OG DIOXYGENASE DOMAIN-CONTAINING PROTEIN"/>
    <property type="match status" value="1"/>
</dbReference>
<evidence type="ECO:0000256" key="6">
    <source>
        <dbReference type="SAM" id="MobiDB-lite"/>
    </source>
</evidence>
<dbReference type="Pfam" id="PF13640">
    <property type="entry name" value="2OG-FeII_Oxy_3"/>
    <property type="match status" value="1"/>
</dbReference>
<evidence type="ECO:0000313" key="8">
    <source>
        <dbReference type="EMBL" id="KAK3049684.1"/>
    </source>
</evidence>
<keyword evidence="3" id="KW-0223">Dioxygenase</keyword>
<feature type="domain" description="Prolyl 4-hydroxylase alpha subunit" evidence="7">
    <location>
        <begin position="40"/>
        <end position="263"/>
    </location>
</feature>
<dbReference type="InterPro" id="IPR006620">
    <property type="entry name" value="Pro_4_hyd_alph"/>
</dbReference>
<evidence type="ECO:0000256" key="1">
    <source>
        <dbReference type="ARBA" id="ARBA00001961"/>
    </source>
</evidence>